<reference evidence="1" key="1">
    <citation type="submission" date="2022-05" db="EMBL/GenBank/DDBJ databases">
        <title>An RpoN-dependent PEP-CTERM gene is involved in floc formation of an Aquincola tertiaricarbonis strain.</title>
        <authorList>
            <person name="Qiu D."/>
            <person name="Xia M."/>
        </authorList>
    </citation>
    <scope>NUCLEOTIDE SEQUENCE</scope>
    <source>
        <strain evidence="1">RN12</strain>
    </source>
</reference>
<protein>
    <submittedName>
        <fullName evidence="1">Uncharacterized protein</fullName>
    </submittedName>
</protein>
<dbReference type="RefSeq" id="WP_250197008.1">
    <property type="nucleotide sequence ID" value="NZ_CP097636.1"/>
</dbReference>
<sequence>MTTTPTEMLLTDDELLACLVEASCIGTVKMSFEIGPYYIDRPTINATLLAEALQRALLARLSEQQQPVAWRVRWRDAPPEYWTMFPREPVEALADPKRETQPLYAAPVPTPAAQAAQAVPAEIMAICHRLHTQDNRITDNPLFAVQERREIAGLDDGYADAWAWVNDDCEEITDPDEVARLEAAHANGDDTPGARRVGMTHRWEFVTGCLTEQGCKDYIKANGHNLHSPRIYAYGSYRNAEFIALRKWLKSLAAPTPTGAGDDHGGGHA</sequence>
<gene>
    <name evidence="1" type="ORF">MW290_24740</name>
</gene>
<evidence type="ECO:0000313" key="1">
    <source>
        <dbReference type="EMBL" id="URI08788.1"/>
    </source>
</evidence>
<dbReference type="Proteomes" id="UP001056201">
    <property type="component" value="Chromosome 2"/>
</dbReference>
<evidence type="ECO:0000313" key="2">
    <source>
        <dbReference type="Proteomes" id="UP001056201"/>
    </source>
</evidence>
<keyword evidence="2" id="KW-1185">Reference proteome</keyword>
<accession>A0ABY4S717</accession>
<dbReference type="EMBL" id="CP097636">
    <property type="protein sequence ID" value="URI08788.1"/>
    <property type="molecule type" value="Genomic_DNA"/>
</dbReference>
<organism evidence="1 2">
    <name type="scientific">Aquincola tertiaricarbonis</name>
    <dbReference type="NCBI Taxonomy" id="391953"/>
    <lineage>
        <taxon>Bacteria</taxon>
        <taxon>Pseudomonadati</taxon>
        <taxon>Pseudomonadota</taxon>
        <taxon>Betaproteobacteria</taxon>
        <taxon>Burkholderiales</taxon>
        <taxon>Sphaerotilaceae</taxon>
        <taxon>Aquincola</taxon>
    </lineage>
</organism>
<proteinExistence type="predicted"/>
<name>A0ABY4S717_AQUTE</name>